<evidence type="ECO:0000256" key="10">
    <source>
        <dbReference type="ARBA" id="ARBA00022840"/>
    </source>
</evidence>
<comment type="caution">
    <text evidence="16">The sequence shown here is derived from an EMBL/GenBank/DDBJ whole genome shotgun (WGS) entry which is preliminary data.</text>
</comment>
<comment type="catalytic activity">
    <reaction evidence="11 13">
        <text>L-homoserine + ATP = O-phospho-L-homoserine + ADP + H(+)</text>
        <dbReference type="Rhea" id="RHEA:13985"/>
        <dbReference type="ChEBI" id="CHEBI:15378"/>
        <dbReference type="ChEBI" id="CHEBI:30616"/>
        <dbReference type="ChEBI" id="CHEBI:57476"/>
        <dbReference type="ChEBI" id="CHEBI:57590"/>
        <dbReference type="ChEBI" id="CHEBI:456216"/>
        <dbReference type="EC" id="2.7.1.39"/>
    </reaction>
</comment>
<sequence>MSVPPNGRSPVLPVGRAVTVDVAASSANLGPGFDAFGLALDWRDEMTLTVADESSFDLTGVGADTVPRNDDHLVVRAARTTLAALGAEVPGLALRAHNTIPHGSGLGSSAAAIVAGAAAAWGLARPGEDPDPEWLLQQTFAYEGHGDNLAASIRGGAVLAWNGEGPRSAALEVHPEVAAVAYTTELSVATKSARGALPGTVPHGDATMNLGRAALLVHALARRPDLLLDATHDVLHQPYRAEMMPDSWNLVQELRTRGLAAFISGAGPTVVALGERDALVDAPEAAGFTRHALEIAGEARVVSA</sequence>
<keyword evidence="8 13" id="KW-0547">Nucleotide-binding</keyword>
<dbReference type="PANTHER" id="PTHR20861">
    <property type="entry name" value="HOMOSERINE/4-DIPHOSPHOCYTIDYL-2-C-METHYL-D-ERYTHRITOL KINASE"/>
    <property type="match status" value="1"/>
</dbReference>
<evidence type="ECO:0000256" key="8">
    <source>
        <dbReference type="ARBA" id="ARBA00022741"/>
    </source>
</evidence>
<evidence type="ECO:0000256" key="9">
    <source>
        <dbReference type="ARBA" id="ARBA00022777"/>
    </source>
</evidence>
<keyword evidence="10 13" id="KW-0067">ATP-binding</keyword>
<feature type="domain" description="GHMP kinase C-terminal" evidence="15">
    <location>
        <begin position="225"/>
        <end position="278"/>
    </location>
</feature>
<dbReference type="InterPro" id="IPR006204">
    <property type="entry name" value="GHMP_kinase_N_dom"/>
</dbReference>
<evidence type="ECO:0000256" key="12">
    <source>
        <dbReference type="ARBA" id="ARBA00049954"/>
    </source>
</evidence>
<evidence type="ECO:0000259" key="14">
    <source>
        <dbReference type="Pfam" id="PF00288"/>
    </source>
</evidence>
<evidence type="ECO:0000256" key="13">
    <source>
        <dbReference type="HAMAP-Rule" id="MF_00384"/>
    </source>
</evidence>
<evidence type="ECO:0000256" key="2">
    <source>
        <dbReference type="ARBA" id="ARBA00007370"/>
    </source>
</evidence>
<dbReference type="HAMAP" id="MF_00384">
    <property type="entry name" value="Homoser_kinase"/>
    <property type="match status" value="1"/>
</dbReference>
<organism evidence="16 17">
    <name type="scientific">Propioniferax innocua</name>
    <dbReference type="NCBI Taxonomy" id="1753"/>
    <lineage>
        <taxon>Bacteria</taxon>
        <taxon>Bacillati</taxon>
        <taxon>Actinomycetota</taxon>
        <taxon>Actinomycetes</taxon>
        <taxon>Propionibacteriales</taxon>
        <taxon>Propionibacteriaceae</taxon>
        <taxon>Propioniferax</taxon>
    </lineage>
</organism>
<keyword evidence="6 13" id="KW-0808">Transferase</keyword>
<dbReference type="OrthoDB" id="9769912at2"/>
<dbReference type="PROSITE" id="PS00627">
    <property type="entry name" value="GHMP_KINASES_ATP"/>
    <property type="match status" value="1"/>
</dbReference>
<evidence type="ECO:0000313" key="17">
    <source>
        <dbReference type="Proteomes" id="UP000316196"/>
    </source>
</evidence>
<dbReference type="Gene3D" id="3.30.230.10">
    <property type="match status" value="1"/>
</dbReference>
<comment type="subcellular location">
    <subcellularLocation>
        <location evidence="13">Cytoplasm</location>
    </subcellularLocation>
</comment>
<dbReference type="InterPro" id="IPR000870">
    <property type="entry name" value="Homoserine_kinase"/>
</dbReference>
<keyword evidence="7 13" id="KW-0791">Threonine biosynthesis</keyword>
<evidence type="ECO:0000256" key="11">
    <source>
        <dbReference type="ARBA" id="ARBA00049375"/>
    </source>
</evidence>
<dbReference type="Pfam" id="PF00288">
    <property type="entry name" value="GHMP_kinases_N"/>
    <property type="match status" value="1"/>
</dbReference>
<dbReference type="SUPFAM" id="SSF54211">
    <property type="entry name" value="Ribosomal protein S5 domain 2-like"/>
    <property type="match status" value="1"/>
</dbReference>
<dbReference type="SUPFAM" id="SSF55060">
    <property type="entry name" value="GHMP Kinase, C-terminal domain"/>
    <property type="match status" value="1"/>
</dbReference>
<dbReference type="InterPro" id="IPR006203">
    <property type="entry name" value="GHMP_knse_ATP-bd_CS"/>
</dbReference>
<evidence type="ECO:0000256" key="1">
    <source>
        <dbReference type="ARBA" id="ARBA00005015"/>
    </source>
</evidence>
<keyword evidence="13" id="KW-0963">Cytoplasm</keyword>
<feature type="domain" description="GHMP kinase N-terminal" evidence="14">
    <location>
        <begin position="73"/>
        <end position="156"/>
    </location>
</feature>
<dbReference type="GO" id="GO:0004413">
    <property type="term" value="F:homoserine kinase activity"/>
    <property type="evidence" value="ECO:0007669"/>
    <property type="project" value="UniProtKB-UniRule"/>
</dbReference>
<evidence type="ECO:0000313" key="16">
    <source>
        <dbReference type="EMBL" id="TQL57599.1"/>
    </source>
</evidence>
<evidence type="ECO:0000256" key="6">
    <source>
        <dbReference type="ARBA" id="ARBA00022679"/>
    </source>
</evidence>
<dbReference type="EC" id="2.7.1.39" evidence="3 13"/>
<dbReference type="AlphaFoldDB" id="A0A542ZB82"/>
<feature type="binding site" evidence="13">
    <location>
        <begin position="101"/>
        <end position="111"/>
    </location>
    <ligand>
        <name>ATP</name>
        <dbReference type="ChEBI" id="CHEBI:30616"/>
    </ligand>
</feature>
<comment type="similarity">
    <text evidence="2 13">Belongs to the GHMP kinase family. Homoserine kinase subfamily.</text>
</comment>
<comment type="function">
    <text evidence="12 13">Catalyzes the ATP-dependent phosphorylation of L-homoserine to L-homoserine phosphate.</text>
</comment>
<dbReference type="InterPro" id="IPR013750">
    <property type="entry name" value="GHMP_kinase_C_dom"/>
</dbReference>
<dbReference type="InterPro" id="IPR036554">
    <property type="entry name" value="GHMP_kinase_C_sf"/>
</dbReference>
<name>A0A542ZB82_9ACTN</name>
<reference evidence="16 17" key="1">
    <citation type="submission" date="2019-06" db="EMBL/GenBank/DDBJ databases">
        <title>Sequencing the genomes of 1000 actinobacteria strains.</title>
        <authorList>
            <person name="Klenk H.-P."/>
        </authorList>
    </citation>
    <scope>NUCLEOTIDE SEQUENCE [LARGE SCALE GENOMIC DNA]</scope>
    <source>
        <strain evidence="16 17">DSM 8251</strain>
    </source>
</reference>
<dbReference type="Gene3D" id="3.30.70.890">
    <property type="entry name" value="GHMP kinase, C-terminal domain"/>
    <property type="match status" value="1"/>
</dbReference>
<proteinExistence type="inferred from homology"/>
<evidence type="ECO:0000256" key="7">
    <source>
        <dbReference type="ARBA" id="ARBA00022697"/>
    </source>
</evidence>
<dbReference type="EMBL" id="VFOR01000002">
    <property type="protein sequence ID" value="TQL57599.1"/>
    <property type="molecule type" value="Genomic_DNA"/>
</dbReference>
<evidence type="ECO:0000256" key="4">
    <source>
        <dbReference type="ARBA" id="ARBA00017858"/>
    </source>
</evidence>
<evidence type="ECO:0000256" key="3">
    <source>
        <dbReference type="ARBA" id="ARBA00012078"/>
    </source>
</evidence>
<dbReference type="Pfam" id="PF08544">
    <property type="entry name" value="GHMP_kinases_C"/>
    <property type="match status" value="1"/>
</dbReference>
<evidence type="ECO:0000259" key="15">
    <source>
        <dbReference type="Pfam" id="PF08544"/>
    </source>
</evidence>
<accession>A0A542ZB82</accession>
<protein>
    <recommendedName>
        <fullName evidence="4 13">Homoserine kinase</fullName>
        <shortName evidence="13">HK</shortName>
        <shortName evidence="13">HSK</shortName>
        <ecNumber evidence="3 13">2.7.1.39</ecNumber>
    </recommendedName>
</protein>
<dbReference type="InterPro" id="IPR020568">
    <property type="entry name" value="Ribosomal_Su5_D2-typ_SF"/>
</dbReference>
<dbReference type="PANTHER" id="PTHR20861:SF1">
    <property type="entry name" value="HOMOSERINE KINASE"/>
    <property type="match status" value="1"/>
</dbReference>
<dbReference type="GO" id="GO:0009088">
    <property type="term" value="P:threonine biosynthetic process"/>
    <property type="evidence" value="ECO:0007669"/>
    <property type="project" value="UniProtKB-UniRule"/>
</dbReference>
<dbReference type="GO" id="GO:0005524">
    <property type="term" value="F:ATP binding"/>
    <property type="evidence" value="ECO:0007669"/>
    <property type="project" value="UniProtKB-UniRule"/>
</dbReference>
<comment type="pathway">
    <text evidence="1 13">Amino-acid biosynthesis; L-threonine biosynthesis; L-threonine from L-aspartate: step 4/5.</text>
</comment>
<keyword evidence="5 13" id="KW-0028">Amino-acid biosynthesis</keyword>
<dbReference type="InterPro" id="IPR014721">
    <property type="entry name" value="Ribsml_uS5_D2-typ_fold_subgr"/>
</dbReference>
<dbReference type="UniPathway" id="UPA00050">
    <property type="reaction ID" value="UER00064"/>
</dbReference>
<dbReference type="PIRSF" id="PIRSF000676">
    <property type="entry name" value="Homoser_kin"/>
    <property type="match status" value="1"/>
</dbReference>
<keyword evidence="17" id="KW-1185">Reference proteome</keyword>
<keyword evidence="9 13" id="KW-0418">Kinase</keyword>
<evidence type="ECO:0000256" key="5">
    <source>
        <dbReference type="ARBA" id="ARBA00022605"/>
    </source>
</evidence>
<dbReference type="PRINTS" id="PR00958">
    <property type="entry name" value="HOMSERKINASE"/>
</dbReference>
<dbReference type="NCBIfam" id="TIGR00191">
    <property type="entry name" value="thrB"/>
    <property type="match status" value="1"/>
</dbReference>
<dbReference type="Proteomes" id="UP000316196">
    <property type="component" value="Unassembled WGS sequence"/>
</dbReference>
<dbReference type="GO" id="GO:0005737">
    <property type="term" value="C:cytoplasm"/>
    <property type="evidence" value="ECO:0007669"/>
    <property type="project" value="UniProtKB-SubCell"/>
</dbReference>
<gene>
    <name evidence="13" type="primary">thrB</name>
    <name evidence="16" type="ORF">FB460_1432</name>
</gene>